<dbReference type="KEGG" id="pfo:Pfl01_2282"/>
<evidence type="ECO:0000259" key="5">
    <source>
        <dbReference type="Pfam" id="PF06958"/>
    </source>
</evidence>
<dbReference type="Proteomes" id="UP000002704">
    <property type="component" value="Chromosome"/>
</dbReference>
<keyword evidence="1" id="KW-0929">Antimicrobial</keyword>
<dbReference type="GO" id="GO:0042742">
    <property type="term" value="P:defense response to bacterium"/>
    <property type="evidence" value="ECO:0007669"/>
    <property type="project" value="UniProtKB-KW"/>
</dbReference>
<evidence type="ECO:0000313" key="8">
    <source>
        <dbReference type="Proteomes" id="UP000002704"/>
    </source>
</evidence>
<reference evidence="7 8" key="1">
    <citation type="journal article" date="2009" name="Genome Biol.">
        <title>Genomic and genetic analyses of diversity and plant interactions of Pseudomonas fluorescens.</title>
        <authorList>
            <person name="Silby M.W."/>
            <person name="Cerdeno-Tarraga A.M."/>
            <person name="Vernikos G.S."/>
            <person name="Giddens S.R."/>
            <person name="Jackson R.W."/>
            <person name="Preston G.M."/>
            <person name="Zhang X.X."/>
            <person name="Moon C.D."/>
            <person name="Gehrig S.M."/>
            <person name="Godfrey S.A."/>
            <person name="Knight C.G."/>
            <person name="Malone J.G."/>
            <person name="Robinson Z."/>
            <person name="Spiers A.J."/>
            <person name="Harris S."/>
            <person name="Challis G.L."/>
            <person name="Yaxley A.M."/>
            <person name="Harris D."/>
            <person name="Seeger K."/>
            <person name="Murphy L."/>
            <person name="Rutter S."/>
            <person name="Squares R."/>
            <person name="Quail M.A."/>
            <person name="Saunders E."/>
            <person name="Mavromatis K."/>
            <person name="Brettin T.S."/>
            <person name="Bentley S.D."/>
            <person name="Hothersall J."/>
            <person name="Stephens E."/>
            <person name="Thomas C.M."/>
            <person name="Parkhill J."/>
            <person name="Levy S.B."/>
            <person name="Rainey P.B."/>
            <person name="Thomson N.R."/>
        </authorList>
    </citation>
    <scope>NUCLEOTIDE SEQUENCE [LARGE SCALE GENOMIC DNA]</scope>
    <source>
        <strain evidence="7 8">Pf0-1</strain>
    </source>
</reference>
<gene>
    <name evidence="7" type="ordered locus">Pfl01_2282</name>
</gene>
<dbReference type="eggNOG" id="COG4104">
    <property type="taxonomic scope" value="Bacteria"/>
</dbReference>
<sequence length="411" mass="44751">MHERKDKSVAVQKDIPRVPNPPAGDGHHVTYRYMTATELADQQDRQDKYDAMLARQDAFERSREVAANKPDAVRAGCVFAKSCRLPDAIIDYSNPSGMVPTDSLKDYGELILLGGREADDSGGVELKKISGTAIPAGLGTFALAGEGFKALPAMASAAVISPLLGLVAMFMPSNLGDSALYTEDQLLALKQARTRVRLRVEQQADGSLKGYGFYTGKNRDWEMVDVVQFTARDSRFVADLGDGVELIWTPAVDGSDILGIPALEAAPQAPHIWVYPPTKAADGILVNPVYPPEYRDFILVFPAESGVKPVYIVVSIHAGDHEYHPAPDVLPAFPDARIVGRKTSVQGGGAKRKRWKTAKGLILEWDSMHGTVEKYDARGKHLGEFDPNTGEPTSTKKNKKSKKGKKRSIEP</sequence>
<feature type="domain" description="Pyosin/cloacin translocation" evidence="5">
    <location>
        <begin position="183"/>
        <end position="313"/>
    </location>
</feature>
<evidence type="ECO:0000256" key="1">
    <source>
        <dbReference type="ARBA" id="ARBA00022529"/>
    </source>
</evidence>
<name>Q3KDY1_PSEPF</name>
<feature type="region of interest" description="Disordered" evidence="4">
    <location>
        <begin position="379"/>
        <end position="411"/>
    </location>
</feature>
<dbReference type="GO" id="GO:0016788">
    <property type="term" value="F:hydrolase activity, acting on ester bonds"/>
    <property type="evidence" value="ECO:0007669"/>
    <property type="project" value="InterPro"/>
</dbReference>
<evidence type="ECO:0000256" key="4">
    <source>
        <dbReference type="SAM" id="MobiDB-lite"/>
    </source>
</evidence>
<keyword evidence="2" id="KW-0044">Antibiotic</keyword>
<dbReference type="InterPro" id="IPR016128">
    <property type="entry name" value="Pyosin/cloacin_T_dom"/>
</dbReference>
<keyword evidence="3" id="KW-0078">Bacteriocin</keyword>
<protein>
    <recommendedName>
        <fullName evidence="9">Toxin</fullName>
    </recommendedName>
</protein>
<feature type="region of interest" description="Disordered" evidence="4">
    <location>
        <begin position="1"/>
        <end position="27"/>
    </location>
</feature>
<feature type="domain" description="Colicin E3-like ribonuclease" evidence="6">
    <location>
        <begin position="324"/>
        <end position="400"/>
    </location>
</feature>
<dbReference type="InterPro" id="IPR036302">
    <property type="entry name" value="Pyosin/cloacin_T_dom_sf"/>
</dbReference>
<evidence type="ECO:0000259" key="6">
    <source>
        <dbReference type="Pfam" id="PF09000"/>
    </source>
</evidence>
<dbReference type="GO" id="GO:0031640">
    <property type="term" value="P:killing of cells of another organism"/>
    <property type="evidence" value="ECO:0007669"/>
    <property type="project" value="UniProtKB-KW"/>
</dbReference>
<proteinExistence type="predicted"/>
<dbReference type="SUPFAM" id="SSF63840">
    <property type="entry name" value="Ribonuclease domain of colicin E3"/>
    <property type="match status" value="1"/>
</dbReference>
<dbReference type="InterPro" id="IPR036725">
    <property type="entry name" value="ColE3_ribonuclease_sf"/>
</dbReference>
<dbReference type="InterPro" id="IPR009105">
    <property type="entry name" value="Colicin_E3_ribonuclease"/>
</dbReference>
<dbReference type="HOGENOM" id="CLU_055628_0_0_6"/>
<dbReference type="SUPFAM" id="SSF69369">
    <property type="entry name" value="Cloacin translocation domain"/>
    <property type="match status" value="1"/>
</dbReference>
<evidence type="ECO:0008006" key="9">
    <source>
        <dbReference type="Google" id="ProtNLM"/>
    </source>
</evidence>
<dbReference type="Pfam" id="PF09000">
    <property type="entry name" value="Cytotoxic"/>
    <property type="match status" value="1"/>
</dbReference>
<feature type="compositionally biased region" description="Basic residues" evidence="4">
    <location>
        <begin position="396"/>
        <end position="411"/>
    </location>
</feature>
<dbReference type="GO" id="GO:0003723">
    <property type="term" value="F:RNA binding"/>
    <property type="evidence" value="ECO:0007669"/>
    <property type="project" value="InterPro"/>
</dbReference>
<organism evidence="7 8">
    <name type="scientific">Pseudomonas fluorescens (strain Pf0-1)</name>
    <dbReference type="NCBI Taxonomy" id="205922"/>
    <lineage>
        <taxon>Bacteria</taxon>
        <taxon>Pseudomonadati</taxon>
        <taxon>Pseudomonadota</taxon>
        <taxon>Gammaproteobacteria</taxon>
        <taxon>Pseudomonadales</taxon>
        <taxon>Pseudomonadaceae</taxon>
        <taxon>Pseudomonas</taxon>
    </lineage>
</organism>
<accession>Q3KDY1</accession>
<evidence type="ECO:0000256" key="2">
    <source>
        <dbReference type="ARBA" id="ARBA00023022"/>
    </source>
</evidence>
<dbReference type="Gene3D" id="3.10.380.10">
    <property type="entry name" value="Colicin E3-like ribonuclease domain"/>
    <property type="match status" value="1"/>
</dbReference>
<evidence type="ECO:0000256" key="3">
    <source>
        <dbReference type="ARBA" id="ARBA00023048"/>
    </source>
</evidence>
<dbReference type="Pfam" id="PF06958">
    <property type="entry name" value="Pyocin_S"/>
    <property type="match status" value="1"/>
</dbReference>
<dbReference type="GO" id="GO:0043022">
    <property type="term" value="F:ribosome binding"/>
    <property type="evidence" value="ECO:0007669"/>
    <property type="project" value="InterPro"/>
</dbReference>
<evidence type="ECO:0000313" key="7">
    <source>
        <dbReference type="EMBL" id="ABA74025.1"/>
    </source>
</evidence>
<dbReference type="AlphaFoldDB" id="Q3KDY1"/>
<dbReference type="EMBL" id="CP000094">
    <property type="protein sequence ID" value="ABA74025.1"/>
    <property type="molecule type" value="Genomic_DNA"/>
</dbReference>